<evidence type="ECO:0000313" key="3">
    <source>
        <dbReference type="Proteomes" id="UP000887226"/>
    </source>
</evidence>
<reference evidence="2" key="1">
    <citation type="journal article" date="2021" name="IMA Fungus">
        <title>Genomic characterization of three marine fungi, including Emericellopsis atlantica sp. nov. with signatures of a generalist lifestyle and marine biomass degradation.</title>
        <authorList>
            <person name="Hagestad O.C."/>
            <person name="Hou L."/>
            <person name="Andersen J.H."/>
            <person name="Hansen E.H."/>
            <person name="Altermark B."/>
            <person name="Li C."/>
            <person name="Kuhnert E."/>
            <person name="Cox R.J."/>
            <person name="Crous P.W."/>
            <person name="Spatafora J.W."/>
            <person name="Lail K."/>
            <person name="Amirebrahimi M."/>
            <person name="Lipzen A."/>
            <person name="Pangilinan J."/>
            <person name="Andreopoulos W."/>
            <person name="Hayes R.D."/>
            <person name="Ng V."/>
            <person name="Grigoriev I.V."/>
            <person name="Jackson S.A."/>
            <person name="Sutton T.D.S."/>
            <person name="Dobson A.D.W."/>
            <person name="Rama T."/>
        </authorList>
    </citation>
    <scope>NUCLEOTIDE SEQUENCE</scope>
    <source>
        <strain evidence="2">TRa3180A</strain>
    </source>
</reference>
<dbReference type="InterPro" id="IPR052973">
    <property type="entry name" value="Fungal_sec-metab_reg_TF"/>
</dbReference>
<feature type="region of interest" description="Disordered" evidence="1">
    <location>
        <begin position="184"/>
        <end position="204"/>
    </location>
</feature>
<sequence>MGRKPNALILTHFERGAKLNDSSNRYEHTCKSCGEIFPKGRIDSLTNHLIKKCPSLSLRDRHKALLTLHSLPEDGMYGQNGEVQMNGPTVELPVGQRNWTALETLAEVSRQIDMSEKQPGDSTDGRATEHPRAVRLELREQYTLENPPLSYEQQSQRDKKRKPIQPERGNPMLIFVVGNDKSSQQRASPLAITNGNHPQNASRSASPNLAIAASSIAAAAAAARFVPSMVDPLLLADESHQDNHEMQQDAQMNQDMKLLHSAMFDSGFNANPHEHQDWEMIGQDGNIFQEQHIEQTMVPDNHSDEQTPRRQADVPMTTEFSTEFGDGQKAIKPKSRAKFQAPRRKEVQAVRKIGACIRCRVLRKTCSLGTPCDQCKKVESARVWKHPCSRTKIADEFLMYSASLHVVLASSQIILTKSETEMKAIDVSRGTRYSIEASHYPETTIYADFGALYGQTFPREPTIDPGLRSDFNTSTLRILDSDGDDLASKLEAYVKRMSHVFIQREPSHFMSVTLNRAAAATLSTPDSLLARVLELWSIVHILVDHELKWILTEKSDHSTPPGQGQLIDQNDGDNTYAVMCLQLSAAAEKKAAVMCKHLLSDLERQMCDRPKKGSPTHFELYIITMILLNCVEKTTWLFRCWGQESFRTRWPLENPPSFYANQGDQVVDHFHYLMRMRNILPKINVDSEGILTADVVNDDESAMGFFRALHLNHNEIVSKKDHPVFDQSNSRCFELRYCSTLLLPTLS</sequence>
<name>A0A9P8CJC0_9HELO</name>
<feature type="compositionally biased region" description="Basic and acidic residues" evidence="1">
    <location>
        <begin position="113"/>
        <end position="142"/>
    </location>
</feature>
<keyword evidence="3" id="KW-1185">Reference proteome</keyword>
<dbReference type="Proteomes" id="UP000887226">
    <property type="component" value="Unassembled WGS sequence"/>
</dbReference>
<feature type="region of interest" description="Disordered" evidence="1">
    <location>
        <begin position="110"/>
        <end position="170"/>
    </location>
</feature>
<accession>A0A9P8CJC0</accession>
<dbReference type="OrthoDB" id="5417895at2759"/>
<gene>
    <name evidence="2" type="ORF">BJ878DRAFT_547289</name>
</gene>
<dbReference type="PANTHER" id="PTHR35392:SF2">
    <property type="entry name" value="ZN(II)2CYS6 TRANSCRIPTION FACTOR (EUROFUNG)"/>
    <property type="match status" value="1"/>
</dbReference>
<dbReference type="EMBL" id="MU253737">
    <property type="protein sequence ID" value="KAG9249314.1"/>
    <property type="molecule type" value="Genomic_DNA"/>
</dbReference>
<proteinExistence type="predicted"/>
<comment type="caution">
    <text evidence="2">The sequence shown here is derived from an EMBL/GenBank/DDBJ whole genome shotgun (WGS) entry which is preliminary data.</text>
</comment>
<organism evidence="2 3">
    <name type="scientific">Calycina marina</name>
    <dbReference type="NCBI Taxonomy" id="1763456"/>
    <lineage>
        <taxon>Eukaryota</taxon>
        <taxon>Fungi</taxon>
        <taxon>Dikarya</taxon>
        <taxon>Ascomycota</taxon>
        <taxon>Pezizomycotina</taxon>
        <taxon>Leotiomycetes</taxon>
        <taxon>Helotiales</taxon>
        <taxon>Pezizellaceae</taxon>
        <taxon>Calycina</taxon>
    </lineage>
</organism>
<dbReference type="AlphaFoldDB" id="A0A9P8CJC0"/>
<protein>
    <submittedName>
        <fullName evidence="2">Uncharacterized protein</fullName>
    </submittedName>
</protein>
<dbReference type="PANTHER" id="PTHR35392">
    <property type="entry name" value="ZN(II)2CYS6 TRANSCRIPTION FACTOR (EUROFUNG)-RELATED-RELATED"/>
    <property type="match status" value="1"/>
</dbReference>
<evidence type="ECO:0000313" key="2">
    <source>
        <dbReference type="EMBL" id="KAG9249314.1"/>
    </source>
</evidence>
<evidence type="ECO:0000256" key="1">
    <source>
        <dbReference type="SAM" id="MobiDB-lite"/>
    </source>
</evidence>